<dbReference type="EMBL" id="CP067422">
    <property type="protein sequence ID" value="QQP93418.1"/>
    <property type="molecule type" value="Genomic_DNA"/>
</dbReference>
<dbReference type="InterPro" id="IPR023907">
    <property type="entry name" value="Non-F420_Flavin_OxRdtase"/>
</dbReference>
<dbReference type="InterPro" id="IPR019945">
    <property type="entry name" value="F420_G6P_DH-rel"/>
</dbReference>
<sequence>MPLLTYHASHEQFPPSRLVDLVRRAEAAGFGGVFSSDHYHPWAPSQGHSGFVWSWLGAAMQATSLPFGLITVPGGWRYHPAVLAQAVATLGEMFPDRLPWIAVGSGELVNEHITGGEWPEKAERNERLREGAEVMRALLRGEEVTRRGRITVSEAKLYSLPRRETRLVGGAVSEATAEWLGGWADGLLTVGRGPESVRKVVEAFRRGGGGGKPIYFKMDLCWARSEEEALRQAHEQWRFNILGGSVNWDLRTPAEFEAAARFVRPEDCRDAIHVSSDLGRLAGWLAEYAEIGFAGIDLHNVGTDQEAFVDAFGERVLPQFG</sequence>
<keyword evidence="3" id="KW-0614">Plasmid</keyword>
<organism evidence="3 4">
    <name type="scientific">Skermanella cutis</name>
    <dbReference type="NCBI Taxonomy" id="2775420"/>
    <lineage>
        <taxon>Bacteria</taxon>
        <taxon>Pseudomonadati</taxon>
        <taxon>Pseudomonadota</taxon>
        <taxon>Alphaproteobacteria</taxon>
        <taxon>Rhodospirillales</taxon>
        <taxon>Azospirillaceae</taxon>
        <taxon>Skermanella</taxon>
    </lineage>
</organism>
<geneLocation type="plasmid" evidence="3 4">
    <name>pTT6-2</name>
</geneLocation>
<dbReference type="PANTHER" id="PTHR43244">
    <property type="match status" value="1"/>
</dbReference>
<gene>
    <name evidence="3" type="ORF">IGS68_32860</name>
</gene>
<dbReference type="GO" id="GO:0016491">
    <property type="term" value="F:oxidoreductase activity"/>
    <property type="evidence" value="ECO:0007669"/>
    <property type="project" value="UniProtKB-KW"/>
</dbReference>
<reference evidence="3" key="1">
    <citation type="submission" date="2021-02" db="EMBL/GenBank/DDBJ databases">
        <title>Skermanella TT6 skin isolate.</title>
        <authorList>
            <person name="Lee K."/>
            <person name="Ganzorig M."/>
        </authorList>
    </citation>
    <scope>NUCLEOTIDE SEQUENCE</scope>
    <source>
        <strain evidence="3">TT6</strain>
    </source>
</reference>
<name>A0ABX7BGT2_9PROT</name>
<dbReference type="RefSeq" id="WP_201082980.1">
    <property type="nucleotide sequence ID" value="NZ_CP067422.1"/>
</dbReference>
<feature type="domain" description="Luciferase-like" evidence="2">
    <location>
        <begin position="9"/>
        <end position="293"/>
    </location>
</feature>
<dbReference type="InterPro" id="IPR050564">
    <property type="entry name" value="F420-G6PD/mer"/>
</dbReference>
<dbReference type="EC" id="1.-.-.-" evidence="3"/>
<evidence type="ECO:0000313" key="4">
    <source>
        <dbReference type="Proteomes" id="UP000595197"/>
    </source>
</evidence>
<dbReference type="InterPro" id="IPR011251">
    <property type="entry name" value="Luciferase-like_dom"/>
</dbReference>
<dbReference type="Proteomes" id="UP000595197">
    <property type="component" value="Plasmid pTT6-2"/>
</dbReference>
<protein>
    <submittedName>
        <fullName evidence="3">TIGR03885 family FMN-dependent LLM class oxidoreductase</fullName>
        <ecNumber evidence="3">1.-.-.-</ecNumber>
    </submittedName>
</protein>
<dbReference type="NCBIfam" id="TIGR03885">
    <property type="entry name" value="flavin_revert"/>
    <property type="match status" value="1"/>
</dbReference>
<evidence type="ECO:0000259" key="2">
    <source>
        <dbReference type="Pfam" id="PF00296"/>
    </source>
</evidence>
<dbReference type="CDD" id="cd01097">
    <property type="entry name" value="Tetrahydromethanopterin_reductase"/>
    <property type="match status" value="1"/>
</dbReference>
<dbReference type="SUPFAM" id="SSF51679">
    <property type="entry name" value="Bacterial luciferase-like"/>
    <property type="match status" value="1"/>
</dbReference>
<dbReference type="InterPro" id="IPR036661">
    <property type="entry name" value="Luciferase-like_sf"/>
</dbReference>
<dbReference type="NCBIfam" id="TIGR03557">
    <property type="entry name" value="F420_G6P_family"/>
    <property type="match status" value="1"/>
</dbReference>
<proteinExistence type="predicted"/>
<evidence type="ECO:0000313" key="3">
    <source>
        <dbReference type="EMBL" id="QQP93418.1"/>
    </source>
</evidence>
<accession>A0ABX7BGT2</accession>
<dbReference type="PANTHER" id="PTHR43244:SF1">
    <property type="entry name" value="5,10-METHYLENETETRAHYDROMETHANOPTERIN REDUCTASE"/>
    <property type="match status" value="1"/>
</dbReference>
<keyword evidence="4" id="KW-1185">Reference proteome</keyword>
<dbReference type="Pfam" id="PF00296">
    <property type="entry name" value="Bac_luciferase"/>
    <property type="match status" value="1"/>
</dbReference>
<keyword evidence="1 3" id="KW-0560">Oxidoreductase</keyword>
<dbReference type="Gene3D" id="3.20.20.30">
    <property type="entry name" value="Luciferase-like domain"/>
    <property type="match status" value="1"/>
</dbReference>
<evidence type="ECO:0000256" key="1">
    <source>
        <dbReference type="ARBA" id="ARBA00023002"/>
    </source>
</evidence>